<dbReference type="Proteomes" id="UP001370758">
    <property type="component" value="Unassembled WGS sequence"/>
</dbReference>
<name>A0AAV9VS93_9PEZI</name>
<accession>A0AAV9VS93</accession>
<dbReference type="CDD" id="cd11065">
    <property type="entry name" value="CYP64-like"/>
    <property type="match status" value="1"/>
</dbReference>
<dbReference type="PRINTS" id="PR00463">
    <property type="entry name" value="EP450I"/>
</dbReference>
<dbReference type="GO" id="GO:0020037">
    <property type="term" value="F:heme binding"/>
    <property type="evidence" value="ECO:0007669"/>
    <property type="project" value="InterPro"/>
</dbReference>
<evidence type="ECO:0000256" key="5">
    <source>
        <dbReference type="ARBA" id="ARBA00023002"/>
    </source>
</evidence>
<evidence type="ECO:0000256" key="2">
    <source>
        <dbReference type="ARBA" id="ARBA00010617"/>
    </source>
</evidence>
<dbReference type="InterPro" id="IPR002401">
    <property type="entry name" value="Cyt_P450_E_grp-I"/>
</dbReference>
<comment type="caution">
    <text evidence="10">The sequence shown here is derived from an EMBL/GenBank/DDBJ whole genome shotgun (WGS) entry which is preliminary data.</text>
</comment>
<sequence>MQFSSEMVGYGHMMGIMDYNDHLRVQRKMAGKRIGSKNSIAKFLPSIELQVRQFLRQTMNSPENLHEHLQYESASVILDMTYGYQTGPNGHDPLVDLAGQWMAEFCDAVVAGAWLVDLIPWIRYLPEWFPGAGFKSTARRYHARYMQALNIPFDFTEKQMARGSQKPSYVADLLDEDPGPEDIKEIKYSATALYGGGADTTVGTLRSFFLAMSLYPEVQRKAQEEIDRVVGADRLPDPHDRENLPYVDAVLSETLRWMTVASLGLPHSSVEEDEFRGYRIPKQSIILPAVAWFARDPSTYKQPESFNPDRFLGPNKELDPRTYIFGYGRRVCPGRYFADANLFLMLAQSLAAFHIRKAVDSEGRDIEPAVGQVPGAISHPTPFQCNIKPRSEKYKDLISKIDIEHDPLEKGDCEFIHIEHI</sequence>
<evidence type="ECO:0000256" key="1">
    <source>
        <dbReference type="ARBA" id="ARBA00001971"/>
    </source>
</evidence>
<keyword evidence="4 8" id="KW-0479">Metal-binding</keyword>
<evidence type="ECO:0000313" key="11">
    <source>
        <dbReference type="Proteomes" id="UP001370758"/>
    </source>
</evidence>
<dbReference type="PANTHER" id="PTHR46300">
    <property type="entry name" value="P450, PUTATIVE (EUROFUNG)-RELATED-RELATED"/>
    <property type="match status" value="1"/>
</dbReference>
<dbReference type="GO" id="GO:0016705">
    <property type="term" value="F:oxidoreductase activity, acting on paired donors, with incorporation or reduction of molecular oxygen"/>
    <property type="evidence" value="ECO:0007669"/>
    <property type="project" value="InterPro"/>
</dbReference>
<dbReference type="InterPro" id="IPR050364">
    <property type="entry name" value="Cytochrome_P450_fung"/>
</dbReference>
<dbReference type="PROSITE" id="PS00086">
    <property type="entry name" value="CYTOCHROME_P450"/>
    <property type="match status" value="1"/>
</dbReference>
<dbReference type="EMBL" id="JAVHJL010000011">
    <property type="protein sequence ID" value="KAK6496028.1"/>
    <property type="molecule type" value="Genomic_DNA"/>
</dbReference>
<feature type="binding site" description="axial binding residue" evidence="8">
    <location>
        <position position="332"/>
    </location>
    <ligand>
        <name>heme</name>
        <dbReference type="ChEBI" id="CHEBI:30413"/>
    </ligand>
    <ligandPart>
        <name>Fe</name>
        <dbReference type="ChEBI" id="CHEBI:18248"/>
    </ligandPart>
</feature>
<keyword evidence="7 9" id="KW-0503">Monooxygenase</keyword>
<gene>
    <name evidence="10" type="ORF">TWF481_002055</name>
</gene>
<dbReference type="Gene3D" id="1.10.630.10">
    <property type="entry name" value="Cytochrome P450"/>
    <property type="match status" value="1"/>
</dbReference>
<comment type="similarity">
    <text evidence="2 9">Belongs to the cytochrome P450 family.</text>
</comment>
<evidence type="ECO:0000256" key="4">
    <source>
        <dbReference type="ARBA" id="ARBA00022723"/>
    </source>
</evidence>
<reference evidence="10 11" key="1">
    <citation type="submission" date="2023-08" db="EMBL/GenBank/DDBJ databases">
        <authorList>
            <person name="Palmer J.M."/>
        </authorList>
    </citation>
    <scope>NUCLEOTIDE SEQUENCE [LARGE SCALE GENOMIC DNA]</scope>
    <source>
        <strain evidence="10 11">TWF481</strain>
    </source>
</reference>
<dbReference type="Pfam" id="PF00067">
    <property type="entry name" value="p450"/>
    <property type="match status" value="1"/>
</dbReference>
<evidence type="ECO:0000256" key="7">
    <source>
        <dbReference type="ARBA" id="ARBA00023033"/>
    </source>
</evidence>
<dbReference type="AlphaFoldDB" id="A0AAV9VS93"/>
<evidence type="ECO:0000256" key="8">
    <source>
        <dbReference type="PIRSR" id="PIRSR602401-1"/>
    </source>
</evidence>
<evidence type="ECO:0008006" key="12">
    <source>
        <dbReference type="Google" id="ProtNLM"/>
    </source>
</evidence>
<dbReference type="GO" id="GO:0005506">
    <property type="term" value="F:iron ion binding"/>
    <property type="evidence" value="ECO:0007669"/>
    <property type="project" value="InterPro"/>
</dbReference>
<dbReference type="PANTHER" id="PTHR46300:SF7">
    <property type="entry name" value="P450, PUTATIVE (EUROFUNG)-RELATED"/>
    <property type="match status" value="1"/>
</dbReference>
<dbReference type="InterPro" id="IPR017972">
    <property type="entry name" value="Cyt_P450_CS"/>
</dbReference>
<evidence type="ECO:0000256" key="6">
    <source>
        <dbReference type="ARBA" id="ARBA00023004"/>
    </source>
</evidence>
<protein>
    <recommendedName>
        <fullName evidence="12">Cytochrome P450</fullName>
    </recommendedName>
</protein>
<dbReference type="GO" id="GO:0004497">
    <property type="term" value="F:monooxygenase activity"/>
    <property type="evidence" value="ECO:0007669"/>
    <property type="project" value="UniProtKB-KW"/>
</dbReference>
<evidence type="ECO:0000313" key="10">
    <source>
        <dbReference type="EMBL" id="KAK6496028.1"/>
    </source>
</evidence>
<dbReference type="PRINTS" id="PR00385">
    <property type="entry name" value="P450"/>
</dbReference>
<keyword evidence="11" id="KW-1185">Reference proteome</keyword>
<keyword evidence="6 8" id="KW-0408">Iron</keyword>
<keyword evidence="3 8" id="KW-0349">Heme</keyword>
<keyword evidence="5 9" id="KW-0560">Oxidoreductase</keyword>
<dbReference type="SUPFAM" id="SSF48264">
    <property type="entry name" value="Cytochrome P450"/>
    <property type="match status" value="1"/>
</dbReference>
<organism evidence="10 11">
    <name type="scientific">Arthrobotrys musiformis</name>
    <dbReference type="NCBI Taxonomy" id="47236"/>
    <lineage>
        <taxon>Eukaryota</taxon>
        <taxon>Fungi</taxon>
        <taxon>Dikarya</taxon>
        <taxon>Ascomycota</taxon>
        <taxon>Pezizomycotina</taxon>
        <taxon>Orbiliomycetes</taxon>
        <taxon>Orbiliales</taxon>
        <taxon>Orbiliaceae</taxon>
        <taxon>Arthrobotrys</taxon>
    </lineage>
</organism>
<evidence type="ECO:0000256" key="9">
    <source>
        <dbReference type="RuleBase" id="RU000461"/>
    </source>
</evidence>
<dbReference type="InterPro" id="IPR001128">
    <property type="entry name" value="Cyt_P450"/>
</dbReference>
<evidence type="ECO:0000256" key="3">
    <source>
        <dbReference type="ARBA" id="ARBA00022617"/>
    </source>
</evidence>
<proteinExistence type="inferred from homology"/>
<dbReference type="InterPro" id="IPR036396">
    <property type="entry name" value="Cyt_P450_sf"/>
</dbReference>
<comment type="cofactor">
    <cofactor evidence="1 8">
        <name>heme</name>
        <dbReference type="ChEBI" id="CHEBI:30413"/>
    </cofactor>
</comment>